<dbReference type="InterPro" id="IPR016032">
    <property type="entry name" value="Sig_transdc_resp-reg_C-effctor"/>
</dbReference>
<dbReference type="PROSITE" id="PS50110">
    <property type="entry name" value="RESPONSE_REGULATORY"/>
    <property type="match status" value="1"/>
</dbReference>
<dbReference type="SMART" id="SM00862">
    <property type="entry name" value="Trans_reg_C"/>
    <property type="match status" value="1"/>
</dbReference>
<dbReference type="Pfam" id="PF00072">
    <property type="entry name" value="Response_reg"/>
    <property type="match status" value="1"/>
</dbReference>
<dbReference type="Pfam" id="PF00486">
    <property type="entry name" value="Trans_reg_C"/>
    <property type="match status" value="1"/>
</dbReference>
<organism evidence="10 11">
    <name type="scientific">Sinomonas flava</name>
    <dbReference type="NCBI Taxonomy" id="496857"/>
    <lineage>
        <taxon>Bacteria</taxon>
        <taxon>Bacillati</taxon>
        <taxon>Actinomycetota</taxon>
        <taxon>Actinomycetes</taxon>
        <taxon>Micrococcales</taxon>
        <taxon>Micrococcaceae</taxon>
        <taxon>Sinomonas</taxon>
    </lineage>
</organism>
<evidence type="ECO:0000256" key="6">
    <source>
        <dbReference type="PROSITE-ProRule" id="PRU00169"/>
    </source>
</evidence>
<keyword evidence="4 7" id="KW-0238">DNA-binding</keyword>
<dbReference type="Gene3D" id="1.10.10.10">
    <property type="entry name" value="Winged helix-like DNA-binding domain superfamily/Winged helix DNA-binding domain"/>
    <property type="match status" value="1"/>
</dbReference>
<name>A0ABP5NLY7_9MICC</name>
<dbReference type="InterPro" id="IPR001867">
    <property type="entry name" value="OmpR/PhoB-type_DNA-bd"/>
</dbReference>
<feature type="modified residue" description="4-aspartylphosphate" evidence="6">
    <location>
        <position position="63"/>
    </location>
</feature>
<dbReference type="CDD" id="cd00383">
    <property type="entry name" value="trans_reg_C"/>
    <property type="match status" value="1"/>
</dbReference>
<evidence type="ECO:0000256" key="5">
    <source>
        <dbReference type="ARBA" id="ARBA00023163"/>
    </source>
</evidence>
<dbReference type="InterPro" id="IPR011006">
    <property type="entry name" value="CheY-like_superfamily"/>
</dbReference>
<proteinExistence type="predicted"/>
<keyword evidence="3" id="KW-0805">Transcription regulation</keyword>
<dbReference type="PROSITE" id="PS51755">
    <property type="entry name" value="OMPR_PHOB"/>
    <property type="match status" value="1"/>
</dbReference>
<reference evidence="11" key="1">
    <citation type="journal article" date="2019" name="Int. J. Syst. Evol. Microbiol.">
        <title>The Global Catalogue of Microorganisms (GCM) 10K type strain sequencing project: providing services to taxonomists for standard genome sequencing and annotation.</title>
        <authorList>
            <consortium name="The Broad Institute Genomics Platform"/>
            <consortium name="The Broad Institute Genome Sequencing Center for Infectious Disease"/>
            <person name="Wu L."/>
            <person name="Ma J."/>
        </authorList>
    </citation>
    <scope>NUCLEOTIDE SEQUENCE [LARGE SCALE GENOMIC DNA]</scope>
    <source>
        <strain evidence="11">JCM 16034</strain>
    </source>
</reference>
<dbReference type="SMART" id="SM00448">
    <property type="entry name" value="REC"/>
    <property type="match status" value="1"/>
</dbReference>
<dbReference type="EMBL" id="BAAAQW010000005">
    <property type="protein sequence ID" value="GAA2200544.1"/>
    <property type="molecule type" value="Genomic_DNA"/>
</dbReference>
<evidence type="ECO:0000256" key="2">
    <source>
        <dbReference type="ARBA" id="ARBA00023012"/>
    </source>
</evidence>
<keyword evidence="5" id="KW-0804">Transcription</keyword>
<feature type="domain" description="OmpR/PhoB-type" evidence="9">
    <location>
        <begin position="136"/>
        <end position="229"/>
    </location>
</feature>
<dbReference type="Gene3D" id="3.40.50.2300">
    <property type="match status" value="1"/>
</dbReference>
<dbReference type="InterPro" id="IPR001789">
    <property type="entry name" value="Sig_transdc_resp-reg_receiver"/>
</dbReference>
<dbReference type="SUPFAM" id="SSF52172">
    <property type="entry name" value="CheY-like"/>
    <property type="match status" value="1"/>
</dbReference>
<gene>
    <name evidence="10" type="ORF">GCM10009849_21530</name>
</gene>
<keyword evidence="2" id="KW-0902">Two-component regulatory system</keyword>
<evidence type="ECO:0000259" key="8">
    <source>
        <dbReference type="PROSITE" id="PS50110"/>
    </source>
</evidence>
<evidence type="ECO:0000313" key="10">
    <source>
        <dbReference type="EMBL" id="GAA2200544.1"/>
    </source>
</evidence>
<evidence type="ECO:0000256" key="7">
    <source>
        <dbReference type="PROSITE-ProRule" id="PRU01091"/>
    </source>
</evidence>
<feature type="DNA-binding region" description="OmpR/PhoB-type" evidence="7">
    <location>
        <begin position="136"/>
        <end position="229"/>
    </location>
</feature>
<dbReference type="SUPFAM" id="SSF46894">
    <property type="entry name" value="C-terminal effector domain of the bipartite response regulators"/>
    <property type="match status" value="1"/>
</dbReference>
<dbReference type="Proteomes" id="UP001500432">
    <property type="component" value="Unassembled WGS sequence"/>
</dbReference>
<protein>
    <submittedName>
        <fullName evidence="10">Response regulator transcription factor</fullName>
    </submittedName>
</protein>
<evidence type="ECO:0000256" key="3">
    <source>
        <dbReference type="ARBA" id="ARBA00023015"/>
    </source>
</evidence>
<dbReference type="PANTHER" id="PTHR48111:SF1">
    <property type="entry name" value="TWO-COMPONENT RESPONSE REGULATOR ORR33"/>
    <property type="match status" value="1"/>
</dbReference>
<evidence type="ECO:0000256" key="4">
    <source>
        <dbReference type="ARBA" id="ARBA00023125"/>
    </source>
</evidence>
<accession>A0ABP5NLY7</accession>
<dbReference type="InterPro" id="IPR036388">
    <property type="entry name" value="WH-like_DNA-bd_sf"/>
</dbReference>
<keyword evidence="11" id="KW-1185">Reference proteome</keyword>
<evidence type="ECO:0000259" key="9">
    <source>
        <dbReference type="PROSITE" id="PS51755"/>
    </source>
</evidence>
<feature type="domain" description="Response regulatory" evidence="8">
    <location>
        <begin position="15"/>
        <end position="128"/>
    </location>
</feature>
<keyword evidence="1 6" id="KW-0597">Phosphoprotein</keyword>
<sequence>MAAMEPRHPRTGPPRILLVEDDGQLGPLVAELLGDAFAVTLAADGREGLRLALGEAWDALVVDRGLPLVDGVSLVKTLRAKGIGTPILMLTALGGVRDKVEGLDAGADDYLPKPFDSEELAARLRALTRTYEAPPPALLSVGAWDLDPAARVLTSPYGDRVELSAAESALLVRLAREPARVHSRAELLAAVFDAGDTPGVVDTYVHYIRKKTHKTVIRTVHRVGYQLGGLE</sequence>
<comment type="caution">
    <text evidence="10">The sequence shown here is derived from an EMBL/GenBank/DDBJ whole genome shotgun (WGS) entry which is preliminary data.</text>
</comment>
<evidence type="ECO:0000313" key="11">
    <source>
        <dbReference type="Proteomes" id="UP001500432"/>
    </source>
</evidence>
<dbReference type="PANTHER" id="PTHR48111">
    <property type="entry name" value="REGULATOR OF RPOS"/>
    <property type="match status" value="1"/>
</dbReference>
<evidence type="ECO:0000256" key="1">
    <source>
        <dbReference type="ARBA" id="ARBA00022553"/>
    </source>
</evidence>
<dbReference type="InterPro" id="IPR039420">
    <property type="entry name" value="WalR-like"/>
</dbReference>